<dbReference type="Proteomes" id="UP000054776">
    <property type="component" value="Unassembled WGS sequence"/>
</dbReference>
<dbReference type="EMBL" id="JYDH01007066">
    <property type="protein sequence ID" value="KRX90280.1"/>
    <property type="molecule type" value="Genomic_DNA"/>
</dbReference>
<protein>
    <submittedName>
        <fullName evidence="1">Uncharacterized protein</fullName>
    </submittedName>
</protein>
<evidence type="ECO:0000313" key="1">
    <source>
        <dbReference type="EMBL" id="KRX90280.1"/>
    </source>
</evidence>
<keyword evidence="2" id="KW-1185">Reference proteome</keyword>
<comment type="caution">
    <text evidence="1">The sequence shown here is derived from an EMBL/GenBank/DDBJ whole genome shotgun (WGS) entry which is preliminary data.</text>
</comment>
<accession>A0A0V0XQK5</accession>
<dbReference type="AlphaFoldDB" id="A0A0V0XQK5"/>
<evidence type="ECO:0000313" key="2">
    <source>
        <dbReference type="Proteomes" id="UP000054776"/>
    </source>
</evidence>
<organism evidence="1 2">
    <name type="scientific">Trichinella spiralis</name>
    <name type="common">Trichina worm</name>
    <dbReference type="NCBI Taxonomy" id="6334"/>
    <lineage>
        <taxon>Eukaryota</taxon>
        <taxon>Metazoa</taxon>
        <taxon>Ecdysozoa</taxon>
        <taxon>Nematoda</taxon>
        <taxon>Enoplea</taxon>
        <taxon>Dorylaimia</taxon>
        <taxon>Trichinellida</taxon>
        <taxon>Trichinellidae</taxon>
        <taxon>Trichinella</taxon>
    </lineage>
</organism>
<gene>
    <name evidence="1" type="ORF">T01_6773</name>
</gene>
<dbReference type="InParanoid" id="A0A0V0XQK5"/>
<reference evidence="1 2" key="1">
    <citation type="submission" date="2015-01" db="EMBL/GenBank/DDBJ databases">
        <title>Evolution of Trichinella species and genotypes.</title>
        <authorList>
            <person name="Korhonen P.K."/>
            <person name="Edoardo P."/>
            <person name="Giuseppe L.R."/>
            <person name="Gasser R.B."/>
        </authorList>
    </citation>
    <scope>NUCLEOTIDE SEQUENCE [LARGE SCALE GENOMIC DNA]</scope>
    <source>
        <strain evidence="1">ISS3</strain>
    </source>
</reference>
<name>A0A0V0XQK5_TRISP</name>
<sequence>MEFSKCSIESLFAHAGRYLQTRLVVVIRRTVPFGK</sequence>
<proteinExistence type="predicted"/>